<protein>
    <submittedName>
        <fullName evidence="3">Transmembrane protein C1orf162 homolog isoform X2</fullName>
    </submittedName>
</protein>
<feature type="region of interest" description="Disordered" evidence="1">
    <location>
        <begin position="28"/>
        <end position="83"/>
    </location>
</feature>
<gene>
    <name evidence="3" type="primary">CUNH1orf162</name>
</gene>
<accession>A0A8U0V3X0</accession>
<evidence type="ECO:0000256" key="1">
    <source>
        <dbReference type="SAM" id="MobiDB-lite"/>
    </source>
</evidence>
<evidence type="ECO:0000313" key="3">
    <source>
        <dbReference type="RefSeq" id="XP_044937843.1"/>
    </source>
</evidence>
<keyword evidence="3" id="KW-0812">Transmembrane</keyword>
<keyword evidence="2" id="KW-1185">Reference proteome</keyword>
<evidence type="ECO:0000313" key="2">
    <source>
        <dbReference type="Proteomes" id="UP000000715"/>
    </source>
</evidence>
<feature type="compositionally biased region" description="Basic and acidic residues" evidence="1">
    <location>
        <begin position="65"/>
        <end position="76"/>
    </location>
</feature>
<dbReference type="RefSeq" id="XP_044937843.1">
    <property type="nucleotide sequence ID" value="XM_045081908.1"/>
</dbReference>
<keyword evidence="3" id="KW-0472">Membrane</keyword>
<organism evidence="2 3">
    <name type="scientific">Mustela putorius furo</name>
    <name type="common">European domestic ferret</name>
    <name type="synonym">Mustela furo</name>
    <dbReference type="NCBI Taxonomy" id="9669"/>
    <lineage>
        <taxon>Eukaryota</taxon>
        <taxon>Metazoa</taxon>
        <taxon>Chordata</taxon>
        <taxon>Craniata</taxon>
        <taxon>Vertebrata</taxon>
        <taxon>Euteleostomi</taxon>
        <taxon>Mammalia</taxon>
        <taxon>Eutheria</taxon>
        <taxon>Laurasiatheria</taxon>
        <taxon>Carnivora</taxon>
        <taxon>Caniformia</taxon>
        <taxon>Musteloidea</taxon>
        <taxon>Mustelidae</taxon>
        <taxon>Mustelinae</taxon>
        <taxon>Mustela</taxon>
    </lineage>
</organism>
<dbReference type="PANTHER" id="PTHR37997:SF1">
    <property type="entry name" value="TRANSMEMBRANE PROTEIN C1ORF162"/>
    <property type="match status" value="1"/>
</dbReference>
<reference evidence="3" key="1">
    <citation type="submission" date="2025-08" db="UniProtKB">
        <authorList>
            <consortium name="RefSeq"/>
        </authorList>
    </citation>
    <scope>IDENTIFICATION</scope>
    <source>
        <tissue evidence="3">Brain</tissue>
    </source>
</reference>
<dbReference type="GeneID" id="101684101"/>
<dbReference type="CTD" id="120495909"/>
<name>A0A8U0V3X0_MUSPF</name>
<dbReference type="PANTHER" id="PTHR37997">
    <property type="entry name" value="TRANSMEMBRANE PROTEIN C1ORF162"/>
    <property type="match status" value="1"/>
</dbReference>
<dbReference type="Proteomes" id="UP000000715">
    <property type="component" value="Unplaced"/>
</dbReference>
<feature type="compositionally biased region" description="Polar residues" evidence="1">
    <location>
        <begin position="31"/>
        <end position="41"/>
    </location>
</feature>
<dbReference type="AlphaFoldDB" id="A0A8U0V3X0"/>
<proteinExistence type="predicted"/>
<dbReference type="InterPro" id="IPR037763">
    <property type="entry name" value="C1orf162"/>
</dbReference>
<sequence>MTGLFLRSFQRGTFFILGKTAWEDGVPNLNPKMTNQVSAPQLRQLPPHTAPRSPPSHSSPWARDTPLDSHSSRDPPAKLSSPEEALTYASVAFKILEEKSEHLTEKHSAPSDKDKFWTKAWSGWSCLGGIWKC</sequence>